<keyword evidence="3" id="KW-1185">Reference proteome</keyword>
<dbReference type="Proteomes" id="UP000191691">
    <property type="component" value="Unassembled WGS sequence"/>
</dbReference>
<evidence type="ECO:0000256" key="1">
    <source>
        <dbReference type="SAM" id="Phobius"/>
    </source>
</evidence>
<name>A0A1V6XQI2_PENNA</name>
<evidence type="ECO:0000313" key="3">
    <source>
        <dbReference type="Proteomes" id="UP000191691"/>
    </source>
</evidence>
<keyword evidence="1" id="KW-0812">Transmembrane</keyword>
<evidence type="ECO:0000313" key="2">
    <source>
        <dbReference type="EMBL" id="OQE77419.1"/>
    </source>
</evidence>
<dbReference type="OMA" id="MRHPWGV"/>
<feature type="transmembrane region" description="Helical" evidence="1">
    <location>
        <begin position="44"/>
        <end position="61"/>
    </location>
</feature>
<reference evidence="3" key="1">
    <citation type="journal article" date="2017" name="Nat. Microbiol.">
        <title>Global analysis of biosynthetic gene clusters reveals vast potential of secondary metabolite production in Penicillium species.</title>
        <authorList>
            <person name="Nielsen J.C."/>
            <person name="Grijseels S."/>
            <person name="Prigent S."/>
            <person name="Ji B."/>
            <person name="Dainat J."/>
            <person name="Nielsen K.F."/>
            <person name="Frisvad J.C."/>
            <person name="Workman M."/>
            <person name="Nielsen J."/>
        </authorList>
    </citation>
    <scope>NUCLEOTIDE SEQUENCE [LARGE SCALE GENOMIC DNA]</scope>
    <source>
        <strain evidence="3">IBT 13039</strain>
    </source>
</reference>
<comment type="caution">
    <text evidence="2">The sequence shown here is derived from an EMBL/GenBank/DDBJ whole genome shotgun (WGS) entry which is preliminary data.</text>
</comment>
<organism evidence="2 3">
    <name type="scientific">Penicillium nalgiovense</name>
    <dbReference type="NCBI Taxonomy" id="60175"/>
    <lineage>
        <taxon>Eukaryota</taxon>
        <taxon>Fungi</taxon>
        <taxon>Dikarya</taxon>
        <taxon>Ascomycota</taxon>
        <taxon>Pezizomycotina</taxon>
        <taxon>Eurotiomycetes</taxon>
        <taxon>Eurotiomycetidae</taxon>
        <taxon>Eurotiales</taxon>
        <taxon>Aspergillaceae</taxon>
        <taxon>Penicillium</taxon>
    </lineage>
</organism>
<keyword evidence="1" id="KW-1133">Transmembrane helix</keyword>
<dbReference type="AlphaFoldDB" id="A0A1V6XQI2"/>
<proteinExistence type="predicted"/>
<sequence>MASTNLFLQELSTHIDWILFLACFGFVLCFGSITYVIVHCIVQVIQAAVTFYLFDILYYFIYEEESTRFFAELFTHILSARLEHKSLILLLCLLFTIHHSIKEIASVLCEKFLAPNTTIIIDSPKNPMQSPRLSPSADDMAPVDSLKWIKPTKSTDANTRKDSQAVPKELSFASHLNRYMRHPWGVIDYYIYLTHIESGRDKLRREKECHLLETTGFAQVILHDEPVLNNIPAYTNPTVVFISLPVPDMQNEFSNARLVLGFDLQSDRLQGYFFEPESPVENYEDLWKVWNQGGGQLVIDVPVDRFLAIIRHTMQNQIEILEIGVLHHYGLTTREFQAGLDMVVTVQFLQFVDDFAELLSEEPDELRETYTPFQDELRELLATGSRDAWFAVRDGLNIEQYRQKQLKKVVASGLFQGQNMLGLRDGSEEIIEKDKSRPVKIVPGHLRSWSKLRIRVLFDIISIPE</sequence>
<dbReference type="EMBL" id="MOOB01000062">
    <property type="protein sequence ID" value="OQE77419.1"/>
    <property type="molecule type" value="Genomic_DNA"/>
</dbReference>
<protein>
    <submittedName>
        <fullName evidence="2">Uncharacterized protein</fullName>
    </submittedName>
</protein>
<dbReference type="STRING" id="60175.A0A1V6XQI2"/>
<accession>A0A1V6XQI2</accession>
<feature type="transmembrane region" description="Helical" evidence="1">
    <location>
        <begin position="17"/>
        <end position="38"/>
    </location>
</feature>
<gene>
    <name evidence="2" type="ORF">PENNAL_c0062G05368</name>
</gene>
<keyword evidence="1" id="KW-0472">Membrane</keyword>